<dbReference type="GO" id="GO:0016874">
    <property type="term" value="F:ligase activity"/>
    <property type="evidence" value="ECO:0007669"/>
    <property type="project" value="UniProtKB-KW"/>
</dbReference>
<gene>
    <name evidence="2" type="ORF">F6B40_10220</name>
</gene>
<dbReference type="EMBL" id="VYUY01000014">
    <property type="protein sequence ID" value="KAA9132868.1"/>
    <property type="molecule type" value="Genomic_DNA"/>
</dbReference>
<accession>A0A5N0TDX5</accession>
<dbReference type="RefSeq" id="WP_150893666.1">
    <property type="nucleotide sequence ID" value="NZ_CP044231.1"/>
</dbReference>
<accession>A0A5J6KVY7</accession>
<name>A0A5J6KVY7_9MICO</name>
<feature type="domain" description="DUF7882" evidence="1">
    <location>
        <begin position="1"/>
        <end position="96"/>
    </location>
</feature>
<keyword evidence="2" id="KW-0436">Ligase</keyword>
<dbReference type="AlphaFoldDB" id="A0A5J6KVY7"/>
<sequence length="111" mass="12334">MGRFTYDPHTAVEFDDRLLAHLQIVIGSKLRRGECFFFTWKDDVSLGSGRKVVWMHQGASLTFKFHGSRAPRINPLWTDALAKAANSPGGMYVMREPEPDADPVGQSALVG</sequence>
<dbReference type="Pfam" id="PF25355">
    <property type="entry name" value="DUF7882"/>
    <property type="match status" value="1"/>
</dbReference>
<dbReference type="InterPro" id="IPR057204">
    <property type="entry name" value="DUF7882"/>
</dbReference>
<organism evidence="2 3">
    <name type="scientific">Microbacterium caowuchunii</name>
    <dbReference type="NCBI Taxonomy" id="2614638"/>
    <lineage>
        <taxon>Bacteria</taxon>
        <taxon>Bacillati</taxon>
        <taxon>Actinomycetota</taxon>
        <taxon>Actinomycetes</taxon>
        <taxon>Micrococcales</taxon>
        <taxon>Microbacteriaceae</taxon>
        <taxon>Microbacterium</taxon>
    </lineage>
</organism>
<evidence type="ECO:0000313" key="3">
    <source>
        <dbReference type="Proteomes" id="UP000326838"/>
    </source>
</evidence>
<reference evidence="3" key="1">
    <citation type="submission" date="2019-09" db="EMBL/GenBank/DDBJ databases">
        <title>Mumia zhuanghuii sp. nov. isolated from the intestinal contents of plateau pika (Ochotona curzoniae) in the Qinghai-Tibet plateau of China.</title>
        <authorList>
            <person name="Tian Z."/>
        </authorList>
    </citation>
    <scope>NUCLEOTIDE SEQUENCE [LARGE SCALE GENOMIC DNA]</scope>
    <source>
        <strain evidence="3">L-033</strain>
    </source>
</reference>
<dbReference type="Proteomes" id="UP000326838">
    <property type="component" value="Unassembled WGS sequence"/>
</dbReference>
<comment type="caution">
    <text evidence="2">The sequence shown here is derived from an EMBL/GenBank/DDBJ whole genome shotgun (WGS) entry which is preliminary data.</text>
</comment>
<evidence type="ECO:0000313" key="2">
    <source>
        <dbReference type="EMBL" id="KAA9132868.1"/>
    </source>
</evidence>
<proteinExistence type="predicted"/>
<protein>
    <submittedName>
        <fullName evidence="2">ATP-dependent DNA ligase</fullName>
    </submittedName>
</protein>
<evidence type="ECO:0000259" key="1">
    <source>
        <dbReference type="Pfam" id="PF25355"/>
    </source>
</evidence>
<keyword evidence="3" id="KW-1185">Reference proteome</keyword>